<gene>
    <name evidence="6" type="ORF">DVH24_032012</name>
</gene>
<dbReference type="InterPro" id="IPR018277">
    <property type="entry name" value="Ribosomal_eS19_CS"/>
</dbReference>
<name>A0A498J4M9_MALDO</name>
<dbReference type="Gene3D" id="3.80.10.10">
    <property type="entry name" value="Ribonuclease Inhibitor"/>
    <property type="match status" value="1"/>
</dbReference>
<sequence length="676" mass="77903">MATAKTVKDVSPHEFVKAYAAHLKRSGKVELPPWTDIVKTARFKELAPYDPDWYYVRAASMARKIYLRGGLGVGAFRRIYGGSQRNGSRPPHFCESSGAIARHILQQLQKMNIVDVDPKGGRKITSNGQRDLDQVAGRIFKRLVSLALPIRKPLVTAEQFSRPMVISRIFARFTFWFRSFFAPVKLLLDQTKPNHAVVVRQTDGSAAVERDRTDSCPTLELTVTVSSVSFKLLFYYFSFALKREHQMIACPTYILDRCMYIYIYITENLYCLYRICTVSINELPDCILSSVFSLLTIKDAVDTSSLVCRWWRYLGTLRPILTRANLTFDVPNIFGVGLPERMDKLPEDGFNDCRPSLINVYYQRESFVRCVNKVLQLHHGKKLDSFKVEFFLDRFSAAFLNEWIRFAITKGVEVIHLHLYRCSDREHTYNYYVFPCWLLSELKAASTLKNLSMARCVLRLPPGFDGFNQLTSLYLCRIADEIPVARLLSDCLLLESLTLKSCKLGQDLIIESPSHRLNDLKLTCAAFRVWEVPTFRSLKKLELDIFSNEPDLVWVLKFLNAAPLLEELVVTEVSPFRKEQQDIENFAGIKHCHLREVKFQGFQYTPCEIELAICILRNAMMLEKMVIDPYGKYYDGAGVWVEALYYESNSLWKEKGRALVHEKLKEVMTYAQIIIL</sequence>
<dbReference type="SUPFAM" id="SSF81383">
    <property type="entry name" value="F-box domain"/>
    <property type="match status" value="1"/>
</dbReference>
<evidence type="ECO:0000256" key="1">
    <source>
        <dbReference type="ARBA" id="ARBA00010014"/>
    </source>
</evidence>
<dbReference type="Gene3D" id="1.20.1280.50">
    <property type="match status" value="1"/>
</dbReference>
<keyword evidence="3" id="KW-0689">Ribosomal protein</keyword>
<dbReference type="Pfam" id="PF01090">
    <property type="entry name" value="Ribosomal_S19e"/>
    <property type="match status" value="1"/>
</dbReference>
<dbReference type="InterPro" id="IPR036390">
    <property type="entry name" value="WH_DNA-bd_sf"/>
</dbReference>
<dbReference type="InterPro" id="IPR001266">
    <property type="entry name" value="Ribosomal_eS19"/>
</dbReference>
<dbReference type="Gene3D" id="1.10.10.10">
    <property type="entry name" value="Winged helix-like DNA-binding domain superfamily/Winged helix DNA-binding domain"/>
    <property type="match status" value="1"/>
</dbReference>
<dbReference type="SUPFAM" id="SSF46785">
    <property type="entry name" value="Winged helix' DNA-binding domain"/>
    <property type="match status" value="1"/>
</dbReference>
<keyword evidence="2" id="KW-0611">Plant defense</keyword>
<dbReference type="Proteomes" id="UP000290289">
    <property type="component" value="Chromosome 9"/>
</dbReference>
<evidence type="ECO:0000313" key="6">
    <source>
        <dbReference type="EMBL" id="RXH89655.1"/>
    </source>
</evidence>
<dbReference type="InterPro" id="IPR001810">
    <property type="entry name" value="F-box_dom"/>
</dbReference>
<dbReference type="EMBL" id="RDQH01000335">
    <property type="protein sequence ID" value="RXH89655.1"/>
    <property type="molecule type" value="Genomic_DNA"/>
</dbReference>
<dbReference type="PROSITE" id="PS50181">
    <property type="entry name" value="FBOX"/>
    <property type="match status" value="1"/>
</dbReference>
<dbReference type="GO" id="GO:1990904">
    <property type="term" value="C:ribonucleoprotein complex"/>
    <property type="evidence" value="ECO:0007669"/>
    <property type="project" value="UniProtKB-KW"/>
</dbReference>
<comment type="caution">
    <text evidence="6">The sequence shown here is derived from an EMBL/GenBank/DDBJ whole genome shotgun (WGS) entry which is preliminary data.</text>
</comment>
<accession>A0A498J4M9</accession>
<protein>
    <recommendedName>
        <fullName evidence="5">F-box domain-containing protein</fullName>
    </recommendedName>
</protein>
<dbReference type="STRING" id="3750.A0A498J4M9"/>
<dbReference type="AlphaFoldDB" id="A0A498J4M9"/>
<evidence type="ECO:0000256" key="3">
    <source>
        <dbReference type="ARBA" id="ARBA00022980"/>
    </source>
</evidence>
<dbReference type="PANTHER" id="PTHR34145">
    <property type="entry name" value="OS02G0105600 PROTEIN"/>
    <property type="match status" value="1"/>
</dbReference>
<dbReference type="FunFam" id="1.10.10.10:FF:000118">
    <property type="entry name" value="40S ribosomal protein S19"/>
    <property type="match status" value="1"/>
</dbReference>
<feature type="domain" description="F-box" evidence="5">
    <location>
        <begin position="277"/>
        <end position="314"/>
    </location>
</feature>
<dbReference type="GO" id="GO:0003735">
    <property type="term" value="F:structural constituent of ribosome"/>
    <property type="evidence" value="ECO:0007669"/>
    <property type="project" value="InterPro"/>
</dbReference>
<dbReference type="GO" id="GO:0005840">
    <property type="term" value="C:ribosome"/>
    <property type="evidence" value="ECO:0007669"/>
    <property type="project" value="UniProtKB-KW"/>
</dbReference>
<dbReference type="PANTHER" id="PTHR34145:SF28">
    <property type="entry name" value="F-BOX DOMAIN-CONTAINING PROTEIN"/>
    <property type="match status" value="1"/>
</dbReference>
<evidence type="ECO:0000256" key="4">
    <source>
        <dbReference type="ARBA" id="ARBA00023274"/>
    </source>
</evidence>
<proteinExistence type="inferred from homology"/>
<keyword evidence="4" id="KW-0687">Ribonucleoprotein</keyword>
<dbReference type="GO" id="GO:0006952">
    <property type="term" value="P:defense response"/>
    <property type="evidence" value="ECO:0007669"/>
    <property type="project" value="UniProtKB-KW"/>
</dbReference>
<dbReference type="GO" id="GO:0006412">
    <property type="term" value="P:translation"/>
    <property type="evidence" value="ECO:0007669"/>
    <property type="project" value="InterPro"/>
</dbReference>
<evidence type="ECO:0000313" key="7">
    <source>
        <dbReference type="Proteomes" id="UP000290289"/>
    </source>
</evidence>
<organism evidence="6 7">
    <name type="scientific">Malus domestica</name>
    <name type="common">Apple</name>
    <name type="synonym">Pyrus malus</name>
    <dbReference type="NCBI Taxonomy" id="3750"/>
    <lineage>
        <taxon>Eukaryota</taxon>
        <taxon>Viridiplantae</taxon>
        <taxon>Streptophyta</taxon>
        <taxon>Embryophyta</taxon>
        <taxon>Tracheophyta</taxon>
        <taxon>Spermatophyta</taxon>
        <taxon>Magnoliopsida</taxon>
        <taxon>eudicotyledons</taxon>
        <taxon>Gunneridae</taxon>
        <taxon>Pentapetalae</taxon>
        <taxon>rosids</taxon>
        <taxon>fabids</taxon>
        <taxon>Rosales</taxon>
        <taxon>Rosaceae</taxon>
        <taxon>Amygdaloideae</taxon>
        <taxon>Maleae</taxon>
        <taxon>Malus</taxon>
    </lineage>
</organism>
<dbReference type="InterPro" id="IPR032675">
    <property type="entry name" value="LRR_dom_sf"/>
</dbReference>
<dbReference type="PROSITE" id="PS00628">
    <property type="entry name" value="RIBOSOMAL_S19E"/>
    <property type="match status" value="1"/>
</dbReference>
<dbReference type="Pfam" id="PF23622">
    <property type="entry name" value="LRR_At1g61320_AtMIF1"/>
    <property type="match status" value="2"/>
</dbReference>
<comment type="similarity">
    <text evidence="1">Belongs to the eukaryotic ribosomal protein eS19 family.</text>
</comment>
<dbReference type="SMART" id="SM01413">
    <property type="entry name" value="Ribosomal_S19e"/>
    <property type="match status" value="1"/>
</dbReference>
<keyword evidence="7" id="KW-1185">Reference proteome</keyword>
<reference evidence="6 7" key="1">
    <citation type="submission" date="2018-10" db="EMBL/GenBank/DDBJ databases">
        <title>A high-quality apple genome assembly.</title>
        <authorList>
            <person name="Hu J."/>
        </authorList>
    </citation>
    <scope>NUCLEOTIDE SEQUENCE [LARGE SCALE GENOMIC DNA]</scope>
    <source>
        <strain evidence="7">cv. HFTH1</strain>
        <tissue evidence="6">Young leaf</tissue>
    </source>
</reference>
<dbReference type="SUPFAM" id="SSF52047">
    <property type="entry name" value="RNI-like"/>
    <property type="match status" value="1"/>
</dbReference>
<dbReference type="InterPro" id="IPR036047">
    <property type="entry name" value="F-box-like_dom_sf"/>
</dbReference>
<dbReference type="InterPro" id="IPR053772">
    <property type="entry name" value="At1g61320/At1g61330-like"/>
</dbReference>
<evidence type="ECO:0000256" key="2">
    <source>
        <dbReference type="ARBA" id="ARBA00022821"/>
    </source>
</evidence>
<evidence type="ECO:0000259" key="5">
    <source>
        <dbReference type="PROSITE" id="PS50181"/>
    </source>
</evidence>
<dbReference type="InterPro" id="IPR036388">
    <property type="entry name" value="WH-like_DNA-bd_sf"/>
</dbReference>
<dbReference type="InterPro" id="IPR055357">
    <property type="entry name" value="LRR_At1g61320_AtMIF1"/>
</dbReference>